<feature type="region of interest" description="Disordered" evidence="5">
    <location>
        <begin position="1148"/>
        <end position="1214"/>
    </location>
</feature>
<dbReference type="EMBL" id="CM000881">
    <property type="protein sequence ID" value="KQK09509.1"/>
    <property type="molecule type" value="Genomic_DNA"/>
</dbReference>
<feature type="compositionally biased region" description="Polar residues" evidence="5">
    <location>
        <begin position="988"/>
        <end position="998"/>
    </location>
</feature>
<evidence type="ECO:0008006" key="11">
    <source>
        <dbReference type="Google" id="ProtNLM"/>
    </source>
</evidence>
<dbReference type="SUPFAM" id="SSF57903">
    <property type="entry name" value="FYVE/PHD zinc finger"/>
    <property type="match status" value="1"/>
</dbReference>
<evidence type="ECO:0000256" key="3">
    <source>
        <dbReference type="ARBA" id="ARBA00022833"/>
    </source>
</evidence>
<dbReference type="Pfam" id="PF15870">
    <property type="entry name" value="EloA-BP1"/>
    <property type="match status" value="1"/>
</dbReference>
<dbReference type="OrthoDB" id="21204at2759"/>
<feature type="domain" description="RING-type" evidence="7">
    <location>
        <begin position="31"/>
        <end position="70"/>
    </location>
</feature>
<dbReference type="Pfam" id="PF00628">
    <property type="entry name" value="PHD"/>
    <property type="match status" value="1"/>
</dbReference>
<sequence>MSMQMDADVQPIGEQEEMDNLEKYASAIEVCGICRDIVINRGVLDCCQHWFCYTCIDNWAAITNRCPLCKCEFQHITSTPVYDDTGASTEDEYPLTSGDDDWYSQGENSTLSFPSFYIDAEAVVCLDGGDCMIRSGIVAPEDDLTLDTSIACDSCDLWYHAICVGFNPEMTSEDSWLCPRCVSTEVKNKSDVILKQNFSGDCVTDSDRTTADASFSERVSVSVADDGETAIVVSMVGVNSRFSEGSLGSETGQAYSNSYPSYSKDDSSHDAVANAHILRDKDNSCGSPNKSSGINLVHMVSSEPTQRSSELSPIRESATTLFSSEHGNISNEQLEEPQDVSSYFLLHRSKEAGNTGEENAVPRNNNETFPAIKSPQLFSAASKTAISSDINMTNTDAVQQMKSDDDTQLPPMQGEHNTNDMESGNETGHPAKKAKLGVPDHEMHLITNSGVSSTDCHTTIAAKVVVSDTAKIVEQNKHVPDIMSIVEGEGYMRDPGRELAKPVGRRSGDKPGLRMKKIFHKEGKQSSVVVQKLQQEIRDVVRDNGVSILEKDNAFDEKLLTAFRAAIGKSMDGPAKRTNLSLSTRKSLLQKGKIRENLTKKLYGTSTGRRRSAWHRDWEVDFWKHRCSPGINPEKIETLQSVLQLLKKSSDTGMRKESAEEKKAFLSRLYLADASVVPRKDDIKPLSALKGFPLVDKNSQIKAKDSKSTSIPAPGTETSKTNSPNSISSSSSLNKEASSRRENINGQPPLNQQNQSDGDIKHDKRKWALEVLARKNASSLASKDKNEGTDDLNGNYPLLAKLPVDMRPQLTTDRHNKVPMSVRQAQLYRIAEHYLQKANLDVIRRCADTELAIADAVNVEKDIYGKSSSKSVYVNLCSQATRQPAKAKSENNASTLGEKTELGSDLIMQQVRTENTNTSSSDVEEAISSACLLDLPVTTRKTEKGELGGVPEQNANEHVVSFNSVEEALKRAGLFDSPPNSPERKTTTTEYNPSTVSSFPKISQQKCASVKDTSLVNAGEHCHSLPSTSDSRMRDASTLKDDVDLSVQVDLADANSQILYTGMSCEQPKCNSEEDQKLVHNNKTTDSTENKTFSVNLTEDDRYSVQCKNTGGADKEIVVDTPDEVTWHVGDTKEMDIAASVVHNQSCHGNTLLKEGEVTSKPKKMESTREKSSSDNHGLSSKHSKGDSLSPHPAARADNLKKDPGNNNTSDSSSSVYKKVEVFVKENIRPLCKSGVITTEQYRWAVAKTAEKVMKHHSEAKNANFLIKEGDKVKRLALQYVEAAQQKIN</sequence>
<dbReference type="GO" id="GO:0008270">
    <property type="term" value="F:zinc ion binding"/>
    <property type="evidence" value="ECO:0007669"/>
    <property type="project" value="UniProtKB-KW"/>
</dbReference>
<reference evidence="9" key="3">
    <citation type="submission" date="2018-08" db="UniProtKB">
        <authorList>
            <consortium name="EnsemblPlants"/>
        </authorList>
    </citation>
    <scope>IDENTIFICATION</scope>
    <source>
        <strain evidence="9">cv. Bd21</strain>
    </source>
</reference>
<evidence type="ECO:0000256" key="4">
    <source>
        <dbReference type="PROSITE-ProRule" id="PRU00175"/>
    </source>
</evidence>
<dbReference type="SMART" id="SM00249">
    <property type="entry name" value="PHD"/>
    <property type="match status" value="1"/>
</dbReference>
<dbReference type="InterPro" id="IPR011011">
    <property type="entry name" value="Znf_FYVE_PHD"/>
</dbReference>
<evidence type="ECO:0000259" key="6">
    <source>
        <dbReference type="PROSITE" id="PS50016"/>
    </source>
</evidence>
<keyword evidence="1" id="KW-0479">Metal-binding</keyword>
<evidence type="ECO:0000259" key="7">
    <source>
        <dbReference type="PROSITE" id="PS50089"/>
    </source>
</evidence>
<feature type="compositionally biased region" description="Basic and acidic residues" evidence="5">
    <location>
        <begin position="1154"/>
        <end position="1174"/>
    </location>
</feature>
<feature type="compositionally biased region" description="Low complexity" evidence="5">
    <location>
        <begin position="719"/>
        <end position="736"/>
    </location>
</feature>
<dbReference type="PANTHER" id="PTHR15315">
    <property type="entry name" value="RING FINGER PROTEIN 41, 151"/>
    <property type="match status" value="1"/>
</dbReference>
<dbReference type="ExpressionAtlas" id="A0A0Q3GGP1">
    <property type="expression patterns" value="baseline"/>
</dbReference>
<dbReference type="PROSITE" id="PS00518">
    <property type="entry name" value="ZF_RING_1"/>
    <property type="match status" value="1"/>
</dbReference>
<feature type="region of interest" description="Disordered" evidence="5">
    <location>
        <begin position="883"/>
        <end position="904"/>
    </location>
</feature>
<dbReference type="InterPro" id="IPR019787">
    <property type="entry name" value="Znf_PHD-finger"/>
</dbReference>
<dbReference type="InterPro" id="IPR001965">
    <property type="entry name" value="Znf_PHD"/>
</dbReference>
<dbReference type="Proteomes" id="UP000008810">
    <property type="component" value="Chromosome 2"/>
</dbReference>
<reference evidence="8 9" key="1">
    <citation type="journal article" date="2010" name="Nature">
        <title>Genome sequencing and analysis of the model grass Brachypodium distachyon.</title>
        <authorList>
            <consortium name="International Brachypodium Initiative"/>
        </authorList>
    </citation>
    <scope>NUCLEOTIDE SEQUENCE [LARGE SCALE GENOMIC DNA]</scope>
    <source>
        <strain evidence="8">Bd21</strain>
        <strain evidence="9">cv. Bd21</strain>
    </source>
</reference>
<dbReference type="GeneID" id="100827572"/>
<feature type="compositionally biased region" description="Polar residues" evidence="5">
    <location>
        <begin position="1205"/>
        <end position="1214"/>
    </location>
</feature>
<evidence type="ECO:0000256" key="5">
    <source>
        <dbReference type="SAM" id="MobiDB-lite"/>
    </source>
</evidence>
<keyword evidence="2 4" id="KW-0863">Zinc-finger</keyword>
<dbReference type="GO" id="GO:0016567">
    <property type="term" value="P:protein ubiquitination"/>
    <property type="evidence" value="ECO:0000318"/>
    <property type="project" value="GO_Central"/>
</dbReference>
<feature type="domain" description="PHD-type" evidence="6">
    <location>
        <begin position="63"/>
        <end position="184"/>
    </location>
</feature>
<accession>A0A0Q3GGP1</accession>
<dbReference type="Gene3D" id="3.30.40.10">
    <property type="entry name" value="Zinc/RING finger domain, C3HC4 (zinc finger)"/>
    <property type="match status" value="2"/>
</dbReference>
<dbReference type="KEGG" id="bdi:100827572"/>
<evidence type="ECO:0000256" key="2">
    <source>
        <dbReference type="ARBA" id="ARBA00022771"/>
    </source>
</evidence>
<dbReference type="GO" id="GO:0061630">
    <property type="term" value="F:ubiquitin protein ligase activity"/>
    <property type="evidence" value="ECO:0000318"/>
    <property type="project" value="GO_Central"/>
</dbReference>
<evidence type="ECO:0000313" key="8">
    <source>
        <dbReference type="EMBL" id="KQK09509.1"/>
    </source>
</evidence>
<evidence type="ECO:0000313" key="10">
    <source>
        <dbReference type="Proteomes" id="UP000008810"/>
    </source>
</evidence>
<feature type="compositionally biased region" description="Polar residues" evidence="5">
    <location>
        <begin position="744"/>
        <end position="757"/>
    </location>
</feature>
<dbReference type="EnsemblPlants" id="KQK09509">
    <property type="protein sequence ID" value="KQK09509"/>
    <property type="gene ID" value="BRADI_2g48387v3"/>
</dbReference>
<keyword evidence="3" id="KW-0862">Zinc</keyword>
<dbReference type="Pfam" id="PF13639">
    <property type="entry name" value="zf-RING_2"/>
    <property type="match status" value="1"/>
</dbReference>
<protein>
    <recommendedName>
        <fullName evidence="11">RING-type domain-containing protein</fullName>
    </recommendedName>
</protein>
<dbReference type="PROSITE" id="PS50016">
    <property type="entry name" value="ZF_PHD_2"/>
    <property type="match status" value="1"/>
</dbReference>
<dbReference type="InterPro" id="IPR031736">
    <property type="entry name" value="REXO1-like_dom"/>
</dbReference>
<name>A0A0Q3GGP1_BRADI</name>
<dbReference type="InterPro" id="IPR001841">
    <property type="entry name" value="Znf_RING"/>
</dbReference>
<dbReference type="EMBL" id="CM000881">
    <property type="protein sequence ID" value="PNT72726.1"/>
    <property type="molecule type" value="Genomic_DNA"/>
</dbReference>
<dbReference type="InterPro" id="IPR017907">
    <property type="entry name" value="Znf_RING_CS"/>
</dbReference>
<evidence type="ECO:0000313" key="9">
    <source>
        <dbReference type="EnsemblPlants" id="KQK09509"/>
    </source>
</evidence>
<feature type="region of interest" description="Disordered" evidence="5">
    <location>
        <begin position="403"/>
        <end position="430"/>
    </location>
</feature>
<dbReference type="EnsemblPlants" id="PNT72726">
    <property type="protein sequence ID" value="PNT72726"/>
    <property type="gene ID" value="BRADI_2g48387v3"/>
</dbReference>
<feature type="region of interest" description="Disordered" evidence="5">
    <location>
        <begin position="972"/>
        <end position="998"/>
    </location>
</feature>
<proteinExistence type="predicted"/>
<dbReference type="Gramene" id="KQK09509">
    <property type="protein sequence ID" value="KQK09509"/>
    <property type="gene ID" value="BRADI_2g48387v3"/>
</dbReference>
<evidence type="ECO:0000256" key="1">
    <source>
        <dbReference type="ARBA" id="ARBA00022723"/>
    </source>
</evidence>
<dbReference type="SMART" id="SM00184">
    <property type="entry name" value="RING"/>
    <property type="match status" value="1"/>
</dbReference>
<keyword evidence="10" id="KW-1185">Reference proteome</keyword>
<dbReference type="RefSeq" id="XP_014754235.1">
    <property type="nucleotide sequence ID" value="XM_014898749.2"/>
</dbReference>
<dbReference type="SUPFAM" id="SSF57850">
    <property type="entry name" value="RING/U-box"/>
    <property type="match status" value="1"/>
</dbReference>
<reference evidence="8" key="2">
    <citation type="submission" date="2017-06" db="EMBL/GenBank/DDBJ databases">
        <title>WGS assembly of Brachypodium distachyon.</title>
        <authorList>
            <consortium name="The International Brachypodium Initiative"/>
            <person name="Lucas S."/>
            <person name="Harmon-Smith M."/>
            <person name="Lail K."/>
            <person name="Tice H."/>
            <person name="Grimwood J."/>
            <person name="Bruce D."/>
            <person name="Barry K."/>
            <person name="Shu S."/>
            <person name="Lindquist E."/>
            <person name="Wang M."/>
            <person name="Pitluck S."/>
            <person name="Vogel J.P."/>
            <person name="Garvin D.F."/>
            <person name="Mockler T.C."/>
            <person name="Schmutz J."/>
            <person name="Rokhsar D."/>
            <person name="Bevan M.W."/>
        </authorList>
    </citation>
    <scope>NUCLEOTIDE SEQUENCE</scope>
    <source>
        <strain evidence="8">Bd21</strain>
    </source>
</reference>
<dbReference type="InterPro" id="IPR013083">
    <property type="entry name" value="Znf_RING/FYVE/PHD"/>
</dbReference>
<dbReference type="RefSeq" id="XP_010232252.1">
    <property type="nucleotide sequence ID" value="XM_010233950.3"/>
</dbReference>
<gene>
    <name evidence="9" type="primary">LOC100827572</name>
    <name evidence="8" type="ORF">BRADI_2g48387v3</name>
</gene>
<feature type="region of interest" description="Disordered" evidence="5">
    <location>
        <begin position="700"/>
        <end position="761"/>
    </location>
</feature>
<dbReference type="PROSITE" id="PS50089">
    <property type="entry name" value="ZF_RING_2"/>
    <property type="match status" value="1"/>
</dbReference>
<dbReference type="Gramene" id="PNT72726">
    <property type="protein sequence ID" value="PNT72726"/>
    <property type="gene ID" value="BRADI_2g48387v3"/>
</dbReference>
<organism evidence="8">
    <name type="scientific">Brachypodium distachyon</name>
    <name type="common">Purple false brome</name>
    <name type="synonym">Trachynia distachya</name>
    <dbReference type="NCBI Taxonomy" id="15368"/>
    <lineage>
        <taxon>Eukaryota</taxon>
        <taxon>Viridiplantae</taxon>
        <taxon>Streptophyta</taxon>
        <taxon>Embryophyta</taxon>
        <taxon>Tracheophyta</taxon>
        <taxon>Spermatophyta</taxon>
        <taxon>Magnoliopsida</taxon>
        <taxon>Liliopsida</taxon>
        <taxon>Poales</taxon>
        <taxon>Poaceae</taxon>
        <taxon>BOP clade</taxon>
        <taxon>Pooideae</taxon>
        <taxon>Stipodae</taxon>
        <taxon>Brachypodieae</taxon>
        <taxon>Brachypodium</taxon>
    </lineage>
</organism>
<dbReference type="RefSeq" id="XP_014754234.1">
    <property type="nucleotide sequence ID" value="XM_014898748.2"/>
</dbReference>
<dbReference type="PANTHER" id="PTHR15315:SF26">
    <property type="entry name" value="E3 UBIQUITIN-PROTEIN LIGASE NRDP1"/>
    <property type="match status" value="1"/>
</dbReference>
<dbReference type="STRING" id="15368.A0A0Q3GGP1"/>